<dbReference type="GO" id="GO:0016757">
    <property type="term" value="F:glycosyltransferase activity"/>
    <property type="evidence" value="ECO:0007669"/>
    <property type="project" value="UniProtKB-KW"/>
</dbReference>
<dbReference type="AlphaFoldDB" id="A0A976RS59"/>
<accession>A0A976RS59</accession>
<evidence type="ECO:0000259" key="5">
    <source>
        <dbReference type="Pfam" id="PF00535"/>
    </source>
</evidence>
<dbReference type="EC" id="2.4.-.-" evidence="6"/>
<keyword evidence="2 6" id="KW-0328">Glycosyltransferase</keyword>
<feature type="transmembrane region" description="Helical" evidence="4">
    <location>
        <begin position="383"/>
        <end position="403"/>
    </location>
</feature>
<organism evidence="6 7">
    <name type="scientific">Nicoliella spurrieriana</name>
    <dbReference type="NCBI Taxonomy" id="2925830"/>
    <lineage>
        <taxon>Bacteria</taxon>
        <taxon>Bacillati</taxon>
        <taxon>Bacillota</taxon>
        <taxon>Bacilli</taxon>
        <taxon>Lactobacillales</taxon>
        <taxon>Lactobacillaceae</taxon>
        <taxon>Nicoliella</taxon>
    </lineage>
</organism>
<protein>
    <submittedName>
        <fullName evidence="6">Glycosyltransferase</fullName>
        <ecNumber evidence="6">2.4.-.-</ecNumber>
    </submittedName>
</protein>
<keyword evidence="4" id="KW-0472">Membrane</keyword>
<dbReference type="KEGG" id="lbe:MOO44_08395"/>
<feature type="transmembrane region" description="Helical" evidence="4">
    <location>
        <begin position="340"/>
        <end position="363"/>
    </location>
</feature>
<dbReference type="Gene3D" id="3.90.550.10">
    <property type="entry name" value="Spore Coat Polysaccharide Biosynthesis Protein SpsA, Chain A"/>
    <property type="match status" value="1"/>
</dbReference>
<keyword evidence="4" id="KW-1133">Transmembrane helix</keyword>
<evidence type="ECO:0000256" key="1">
    <source>
        <dbReference type="ARBA" id="ARBA00006739"/>
    </source>
</evidence>
<keyword evidence="3 6" id="KW-0808">Transferase</keyword>
<feature type="transmembrane region" description="Helical" evidence="4">
    <location>
        <begin position="311"/>
        <end position="333"/>
    </location>
</feature>
<evidence type="ECO:0000313" key="6">
    <source>
        <dbReference type="EMBL" id="UQS86868.1"/>
    </source>
</evidence>
<feature type="domain" description="Glycosyltransferase 2-like" evidence="5">
    <location>
        <begin position="53"/>
        <end position="224"/>
    </location>
</feature>
<reference evidence="6" key="1">
    <citation type="journal article" date="2022" name="Int. J. Syst. Evol. Microbiol.">
        <title>Apilactobacillus apisilvae sp. nov., Nicolia spurrieriana gen. nov. sp. nov., Bombilactobacillus folatiphilus sp. nov. and Bombilactobacillus thymidiniphilus sp. nov., four new lactic acid bacterial isolates from stingless bees Tetragonula carbonaria and Austroplebeia australis.</title>
        <authorList>
            <person name="Oliphant S.A."/>
            <person name="Watson-Haigh N.S."/>
            <person name="Sumby K.M."/>
            <person name="Gardner J."/>
            <person name="Groom S."/>
            <person name="Jiranek V."/>
        </authorList>
    </citation>
    <scope>NUCLEOTIDE SEQUENCE</scope>
    <source>
        <strain evidence="6">SGEP1_A5</strain>
    </source>
</reference>
<comment type="similarity">
    <text evidence="1">Belongs to the glycosyltransferase 2 family.</text>
</comment>
<name>A0A976RS59_9LACO</name>
<dbReference type="Proteomes" id="UP000831181">
    <property type="component" value="Chromosome"/>
</dbReference>
<evidence type="ECO:0000256" key="2">
    <source>
        <dbReference type="ARBA" id="ARBA00022676"/>
    </source>
</evidence>
<dbReference type="InterPro" id="IPR001173">
    <property type="entry name" value="Glyco_trans_2-like"/>
</dbReference>
<dbReference type="InterPro" id="IPR029044">
    <property type="entry name" value="Nucleotide-diphossugar_trans"/>
</dbReference>
<keyword evidence="4" id="KW-0812">Transmembrane</keyword>
<dbReference type="PANTHER" id="PTHR43630">
    <property type="entry name" value="POLY-BETA-1,6-N-ACETYL-D-GLUCOSAMINE SYNTHASE"/>
    <property type="match status" value="1"/>
</dbReference>
<proteinExistence type="inferred from homology"/>
<dbReference type="EMBL" id="CP093361">
    <property type="protein sequence ID" value="UQS86868.1"/>
    <property type="molecule type" value="Genomic_DNA"/>
</dbReference>
<evidence type="ECO:0000256" key="4">
    <source>
        <dbReference type="SAM" id="Phobius"/>
    </source>
</evidence>
<dbReference type="RefSeq" id="WP_260116669.1">
    <property type="nucleotide sequence ID" value="NZ_CP093361.1"/>
</dbReference>
<gene>
    <name evidence="6" type="ORF">MOO44_08395</name>
</gene>
<sequence length="420" mass="48065">MNWLGLLTFSLICYPILGAIYISFGIIWYEYLCSSKITHFNNYPVVSNEPLVSIIISAHNEHSTLTPTIEYLENRLCYRHYEVLIMDDGSTDDTLDIAKRLQAQYQNLRVVHISNNNGKAHALNVGIGFANGEFILSNDSDTLPEPNAINKYLTYFTGIKNRNVGAVTANMDVNNRTTLIAKSQIIEFTSIVGGIKRTQTAVSGSMYAFSGANTMYRRDALIDVGGFRQNRATEDISIAWDMAYYQWQTKFSPDIVFHMLVPEDIPSLYHQRKRWSQGGTEVWLYNFRRMVCSPIGMHRQLPIYVDNTLSILWSFALFIATVVLVIMNIDFLLTHQYARLLNLWTVNMALVAIEYLMGFVQLILSLNYDQFGMKMRYLWVAPLYISCLWLVNTVSLVMTFILACKTIFFGHSSGTWQSPR</sequence>
<evidence type="ECO:0000313" key="7">
    <source>
        <dbReference type="Proteomes" id="UP000831181"/>
    </source>
</evidence>
<dbReference type="PANTHER" id="PTHR43630:SF1">
    <property type="entry name" value="POLY-BETA-1,6-N-ACETYL-D-GLUCOSAMINE SYNTHASE"/>
    <property type="match status" value="1"/>
</dbReference>
<evidence type="ECO:0000256" key="3">
    <source>
        <dbReference type="ARBA" id="ARBA00022679"/>
    </source>
</evidence>
<keyword evidence="7" id="KW-1185">Reference proteome</keyword>
<dbReference type="SUPFAM" id="SSF53448">
    <property type="entry name" value="Nucleotide-diphospho-sugar transferases"/>
    <property type="match status" value="1"/>
</dbReference>
<dbReference type="Pfam" id="PF00535">
    <property type="entry name" value="Glycos_transf_2"/>
    <property type="match status" value="1"/>
</dbReference>
<dbReference type="CDD" id="cd06423">
    <property type="entry name" value="CESA_like"/>
    <property type="match status" value="1"/>
</dbReference>